<dbReference type="Proteomes" id="UP001152888">
    <property type="component" value="Unassembled WGS sequence"/>
</dbReference>
<evidence type="ECO:0000313" key="3">
    <source>
        <dbReference type="Proteomes" id="UP001152888"/>
    </source>
</evidence>
<comment type="caution">
    <text evidence="2">The sequence shown here is derived from an EMBL/GenBank/DDBJ whole genome shotgun (WGS) entry which is preliminary data.</text>
</comment>
<protein>
    <submittedName>
        <fullName evidence="2">Uncharacterized protein</fullName>
    </submittedName>
</protein>
<name>A0A9P0NXH1_ACAOB</name>
<organism evidence="2 3">
    <name type="scientific">Acanthoscelides obtectus</name>
    <name type="common">Bean weevil</name>
    <name type="synonym">Bruchus obtectus</name>
    <dbReference type="NCBI Taxonomy" id="200917"/>
    <lineage>
        <taxon>Eukaryota</taxon>
        <taxon>Metazoa</taxon>
        <taxon>Ecdysozoa</taxon>
        <taxon>Arthropoda</taxon>
        <taxon>Hexapoda</taxon>
        <taxon>Insecta</taxon>
        <taxon>Pterygota</taxon>
        <taxon>Neoptera</taxon>
        <taxon>Endopterygota</taxon>
        <taxon>Coleoptera</taxon>
        <taxon>Polyphaga</taxon>
        <taxon>Cucujiformia</taxon>
        <taxon>Chrysomeloidea</taxon>
        <taxon>Chrysomelidae</taxon>
        <taxon>Bruchinae</taxon>
        <taxon>Bruchini</taxon>
        <taxon>Acanthoscelides</taxon>
    </lineage>
</organism>
<gene>
    <name evidence="2" type="ORF">ACAOBT_LOCUS2469</name>
</gene>
<feature type="region of interest" description="Disordered" evidence="1">
    <location>
        <begin position="1"/>
        <end position="24"/>
    </location>
</feature>
<reference evidence="2" key="1">
    <citation type="submission" date="2022-03" db="EMBL/GenBank/DDBJ databases">
        <authorList>
            <person name="Sayadi A."/>
        </authorList>
    </citation>
    <scope>NUCLEOTIDE SEQUENCE</scope>
</reference>
<dbReference type="AlphaFoldDB" id="A0A9P0NXH1"/>
<sequence length="59" mass="6812">MDSLSRIDIDKLESSETDMSDIEDIPKERMPSLNTHQVAFRNRGTKIEMMSSEPADRKQ</sequence>
<evidence type="ECO:0000313" key="2">
    <source>
        <dbReference type="EMBL" id="CAH1958106.1"/>
    </source>
</evidence>
<dbReference type="EMBL" id="CAKOFQ010006675">
    <property type="protein sequence ID" value="CAH1958106.1"/>
    <property type="molecule type" value="Genomic_DNA"/>
</dbReference>
<keyword evidence="3" id="KW-1185">Reference proteome</keyword>
<feature type="compositionally biased region" description="Basic and acidic residues" evidence="1">
    <location>
        <begin position="1"/>
        <end position="14"/>
    </location>
</feature>
<proteinExistence type="predicted"/>
<evidence type="ECO:0000256" key="1">
    <source>
        <dbReference type="SAM" id="MobiDB-lite"/>
    </source>
</evidence>
<accession>A0A9P0NXH1</accession>